<comment type="caution">
    <text evidence="2">The sequence shown here is derived from an EMBL/GenBank/DDBJ whole genome shotgun (WGS) entry which is preliminary data.</text>
</comment>
<gene>
    <name evidence="2" type="ORF">JD844_001361</name>
</gene>
<proteinExistence type="predicted"/>
<feature type="region of interest" description="Disordered" evidence="1">
    <location>
        <begin position="227"/>
        <end position="299"/>
    </location>
</feature>
<sequence length="299" mass="32822">MYQSNHQVLNVGIMRSKMEEIPESSMGSTSQADKAAPAGFAPRISEAMAELLVNTVANTAKMVQISAEAQKTAQLACFHAEQALGQARLSYMAARGLAEQLLGFLSPPDYQGLFQVLSQPPMPYSEFCATIRRTENALLHPVLKCKPGFSIQREPSPDSECSCSPDIPEDGLQSGINDLQVFRTCCSQETEEDGTEEEVDQCLQIRGRNPSRHKQVETVLLEDQMRGTYVTQRRRSPRRSPSAGVDGLSPLVSEQELSTIQQGGSGKFLSKVTRRVDHHQQENSDSDTDQSETSAKDTG</sequence>
<evidence type="ECO:0000313" key="3">
    <source>
        <dbReference type="Proteomes" id="UP000826234"/>
    </source>
</evidence>
<reference evidence="2 3" key="1">
    <citation type="journal article" date="2022" name="Gigascience">
        <title>A chromosome-level genome assembly and annotation of the desert horned lizard, Phrynosoma platyrhinos, provides insight into chromosomal rearrangements among reptiles.</title>
        <authorList>
            <person name="Koochekian N."/>
            <person name="Ascanio A."/>
            <person name="Farleigh K."/>
            <person name="Card D.C."/>
            <person name="Schield D.R."/>
            <person name="Castoe T.A."/>
            <person name="Jezkova T."/>
        </authorList>
    </citation>
    <scope>NUCLEOTIDE SEQUENCE [LARGE SCALE GENOMIC DNA]</scope>
    <source>
        <strain evidence="2">NK-2021</strain>
    </source>
</reference>
<evidence type="ECO:0000313" key="2">
    <source>
        <dbReference type="EMBL" id="KAH0626400.1"/>
    </source>
</evidence>
<protein>
    <submittedName>
        <fullName evidence="2">Uncharacterized protein</fullName>
    </submittedName>
</protein>
<organism evidence="2 3">
    <name type="scientific">Phrynosoma platyrhinos</name>
    <name type="common">Desert horned lizard</name>
    <dbReference type="NCBI Taxonomy" id="52577"/>
    <lineage>
        <taxon>Eukaryota</taxon>
        <taxon>Metazoa</taxon>
        <taxon>Chordata</taxon>
        <taxon>Craniata</taxon>
        <taxon>Vertebrata</taxon>
        <taxon>Euteleostomi</taxon>
        <taxon>Lepidosauria</taxon>
        <taxon>Squamata</taxon>
        <taxon>Bifurcata</taxon>
        <taxon>Unidentata</taxon>
        <taxon>Episquamata</taxon>
        <taxon>Toxicofera</taxon>
        <taxon>Iguania</taxon>
        <taxon>Phrynosomatidae</taxon>
        <taxon>Phrynosomatinae</taxon>
        <taxon>Phrynosoma</taxon>
    </lineage>
</organism>
<name>A0ABQ7T9I0_PHRPL</name>
<accession>A0ABQ7T9I0</accession>
<keyword evidence="3" id="KW-1185">Reference proteome</keyword>
<dbReference type="EMBL" id="JAIPUX010000521">
    <property type="protein sequence ID" value="KAH0626400.1"/>
    <property type="molecule type" value="Genomic_DNA"/>
</dbReference>
<dbReference type="Proteomes" id="UP000826234">
    <property type="component" value="Unassembled WGS sequence"/>
</dbReference>
<evidence type="ECO:0000256" key="1">
    <source>
        <dbReference type="SAM" id="MobiDB-lite"/>
    </source>
</evidence>